<sequence length="206" mass="23051">MSFFRSIFSKIQDIESATKIIRDCCNAILFFSLIQFVGLLLLKQYANLVDVFAYLLISIYVRKHKSRVLTVIFLILAIASFVVTILNRLGMESSGGGNILLAIALILVAILLLRAVFFWNNYYIMKMKTQKILLLSGLSILLFLITAFIGLVILGIFGDQMTDAELDSLSGTLLFSTFLISIIFIFSGIIPYSRGESLRESEVPVN</sequence>
<evidence type="ECO:0000313" key="3">
    <source>
        <dbReference type="Proteomes" id="UP000231926"/>
    </source>
</evidence>
<dbReference type="Proteomes" id="UP000231926">
    <property type="component" value="Unassembled WGS sequence"/>
</dbReference>
<gene>
    <name evidence="2" type="ORF">CH362_19025</name>
</gene>
<dbReference type="OrthoDB" id="9833572at2"/>
<feature type="transmembrane region" description="Helical" evidence="1">
    <location>
        <begin position="68"/>
        <end position="87"/>
    </location>
</feature>
<dbReference type="AlphaFoldDB" id="A0A2M9Y7I0"/>
<proteinExistence type="predicted"/>
<keyword evidence="1" id="KW-0812">Transmembrane</keyword>
<protein>
    <submittedName>
        <fullName evidence="2">Uncharacterized protein</fullName>
    </submittedName>
</protein>
<dbReference type="EMBL" id="NPDR01000024">
    <property type="protein sequence ID" value="PJZ47469.1"/>
    <property type="molecule type" value="Genomic_DNA"/>
</dbReference>
<accession>A0A2M9Y7I0</accession>
<name>A0A2M9Y7I0_9LEPT</name>
<evidence type="ECO:0000313" key="2">
    <source>
        <dbReference type="EMBL" id="PJZ47469.1"/>
    </source>
</evidence>
<feature type="transmembrane region" description="Helical" evidence="1">
    <location>
        <begin position="169"/>
        <end position="190"/>
    </location>
</feature>
<dbReference type="RefSeq" id="WP_100711893.1">
    <property type="nucleotide sequence ID" value="NZ_NPDR01000024.1"/>
</dbReference>
<keyword evidence="1" id="KW-1133">Transmembrane helix</keyword>
<keyword evidence="1" id="KW-0472">Membrane</keyword>
<feature type="transmembrane region" description="Helical" evidence="1">
    <location>
        <begin position="132"/>
        <end position="157"/>
    </location>
</feature>
<keyword evidence="3" id="KW-1185">Reference proteome</keyword>
<reference evidence="2 3" key="1">
    <citation type="submission" date="2017-07" db="EMBL/GenBank/DDBJ databases">
        <title>Leptospira spp. isolated from tropical soils.</title>
        <authorList>
            <person name="Thibeaux R."/>
            <person name="Iraola G."/>
            <person name="Ferres I."/>
            <person name="Bierque E."/>
            <person name="Girault D."/>
            <person name="Soupe-Gilbert M.-E."/>
            <person name="Picardeau M."/>
            <person name="Goarant C."/>
        </authorList>
    </citation>
    <scope>NUCLEOTIDE SEQUENCE [LARGE SCALE GENOMIC DNA]</scope>
    <source>
        <strain evidence="2 3">FH4-C-A2</strain>
    </source>
</reference>
<feature type="transmembrane region" description="Helical" evidence="1">
    <location>
        <begin position="99"/>
        <end position="120"/>
    </location>
</feature>
<comment type="caution">
    <text evidence="2">The sequence shown here is derived from an EMBL/GenBank/DDBJ whole genome shotgun (WGS) entry which is preliminary data.</text>
</comment>
<evidence type="ECO:0000256" key="1">
    <source>
        <dbReference type="SAM" id="Phobius"/>
    </source>
</evidence>
<organism evidence="2 3">
    <name type="scientific">Leptospira saintgironsiae</name>
    <dbReference type="NCBI Taxonomy" id="2023183"/>
    <lineage>
        <taxon>Bacteria</taxon>
        <taxon>Pseudomonadati</taxon>
        <taxon>Spirochaetota</taxon>
        <taxon>Spirochaetia</taxon>
        <taxon>Leptospirales</taxon>
        <taxon>Leptospiraceae</taxon>
        <taxon>Leptospira</taxon>
    </lineage>
</organism>
<feature type="transmembrane region" description="Helical" evidence="1">
    <location>
        <begin position="44"/>
        <end position="61"/>
    </location>
</feature>